<keyword evidence="1" id="KW-0732">Signal</keyword>
<sequence length="149" mass="14664">MSRIALLATAAVGLALFGAAPATAAHTPTTTATTVTCGPSALRVGLSTKVCAEVTGNSVQLYGQINLAGPPSPGSTLPVKDLTMTLTGNAVGGTSLGHLVQPVRFQAATTQVRGVGGTVPCGSTVHAEFTSSALGHPSSPVTLDVPVTC</sequence>
<name>A0ABW2X9K7_9ACTN</name>
<evidence type="ECO:0000313" key="3">
    <source>
        <dbReference type="Proteomes" id="UP001596915"/>
    </source>
</evidence>
<feature type="chain" id="PRO_5047462108" description="Secreted protein" evidence="1">
    <location>
        <begin position="25"/>
        <end position="149"/>
    </location>
</feature>
<proteinExistence type="predicted"/>
<reference evidence="3" key="1">
    <citation type="journal article" date="2019" name="Int. J. Syst. Evol. Microbiol.">
        <title>The Global Catalogue of Microorganisms (GCM) 10K type strain sequencing project: providing services to taxonomists for standard genome sequencing and annotation.</title>
        <authorList>
            <consortium name="The Broad Institute Genomics Platform"/>
            <consortium name="The Broad Institute Genome Sequencing Center for Infectious Disease"/>
            <person name="Wu L."/>
            <person name="Ma J."/>
        </authorList>
    </citation>
    <scope>NUCLEOTIDE SEQUENCE [LARGE SCALE GENOMIC DNA]</scope>
    <source>
        <strain evidence="3">JCM 12607</strain>
    </source>
</reference>
<evidence type="ECO:0000313" key="2">
    <source>
        <dbReference type="EMBL" id="MFD0629556.1"/>
    </source>
</evidence>
<protein>
    <recommendedName>
        <fullName evidence="4">Secreted protein</fullName>
    </recommendedName>
</protein>
<feature type="signal peptide" evidence="1">
    <location>
        <begin position="1"/>
        <end position="24"/>
    </location>
</feature>
<dbReference type="Proteomes" id="UP001596915">
    <property type="component" value="Unassembled WGS sequence"/>
</dbReference>
<accession>A0ABW2X9K7</accession>
<evidence type="ECO:0008006" key="4">
    <source>
        <dbReference type="Google" id="ProtNLM"/>
    </source>
</evidence>
<keyword evidence="3" id="KW-1185">Reference proteome</keyword>
<gene>
    <name evidence="2" type="ORF">ACFQ2K_50005</name>
</gene>
<comment type="caution">
    <text evidence="2">The sequence shown here is derived from an EMBL/GenBank/DDBJ whole genome shotgun (WGS) entry which is preliminary data.</text>
</comment>
<dbReference type="EMBL" id="JBHTGL010000008">
    <property type="protein sequence ID" value="MFD0629556.1"/>
    <property type="molecule type" value="Genomic_DNA"/>
</dbReference>
<organism evidence="2 3">
    <name type="scientific">Streptomyces sanglieri</name>
    <dbReference type="NCBI Taxonomy" id="193460"/>
    <lineage>
        <taxon>Bacteria</taxon>
        <taxon>Bacillati</taxon>
        <taxon>Actinomycetota</taxon>
        <taxon>Actinomycetes</taxon>
        <taxon>Kitasatosporales</taxon>
        <taxon>Streptomycetaceae</taxon>
        <taxon>Streptomyces</taxon>
    </lineage>
</organism>
<evidence type="ECO:0000256" key="1">
    <source>
        <dbReference type="SAM" id="SignalP"/>
    </source>
</evidence>